<dbReference type="EMBL" id="JYDT01000062">
    <property type="protein sequence ID" value="KRY87033.1"/>
    <property type="molecule type" value="Genomic_DNA"/>
</dbReference>
<reference evidence="2 3" key="1">
    <citation type="submission" date="2015-01" db="EMBL/GenBank/DDBJ databases">
        <title>Evolution of Trichinella species and genotypes.</title>
        <authorList>
            <person name="Korhonen P.K."/>
            <person name="Edoardo P."/>
            <person name="Giuseppe L.R."/>
            <person name="Gasser R.B."/>
        </authorList>
    </citation>
    <scope>NUCLEOTIDE SEQUENCE [LARGE SCALE GENOMIC DNA]</scope>
    <source>
        <strain evidence="2">ISS470</strain>
    </source>
</reference>
<evidence type="ECO:0000313" key="3">
    <source>
        <dbReference type="Proteomes" id="UP000054995"/>
    </source>
</evidence>
<evidence type="ECO:0000256" key="1">
    <source>
        <dbReference type="SAM" id="SignalP"/>
    </source>
</evidence>
<feature type="chain" id="PRO_5006878098" evidence="1">
    <location>
        <begin position="19"/>
        <end position="55"/>
    </location>
</feature>
<accession>A0A0V1FLV4</accession>
<sequence>MKHSFIVVFLECIAVVIAKSKISSTDQCFVCDAVKNIALTSQKNQESEVSILNKF</sequence>
<feature type="signal peptide" evidence="1">
    <location>
        <begin position="1"/>
        <end position="18"/>
    </location>
</feature>
<proteinExistence type="predicted"/>
<organism evidence="2 3">
    <name type="scientific">Trichinella pseudospiralis</name>
    <name type="common">Parasitic roundworm</name>
    <dbReference type="NCBI Taxonomy" id="6337"/>
    <lineage>
        <taxon>Eukaryota</taxon>
        <taxon>Metazoa</taxon>
        <taxon>Ecdysozoa</taxon>
        <taxon>Nematoda</taxon>
        <taxon>Enoplea</taxon>
        <taxon>Dorylaimia</taxon>
        <taxon>Trichinellida</taxon>
        <taxon>Trichinellidae</taxon>
        <taxon>Trichinella</taxon>
    </lineage>
</organism>
<gene>
    <name evidence="2" type="ORF">T4D_13539</name>
</gene>
<dbReference type="AlphaFoldDB" id="A0A0V1FLV4"/>
<comment type="caution">
    <text evidence="2">The sequence shown here is derived from an EMBL/GenBank/DDBJ whole genome shotgun (WGS) entry which is preliminary data.</text>
</comment>
<protein>
    <submittedName>
        <fullName evidence="2">Uncharacterized protein</fullName>
    </submittedName>
</protein>
<dbReference type="Proteomes" id="UP000054995">
    <property type="component" value="Unassembled WGS sequence"/>
</dbReference>
<keyword evidence="3" id="KW-1185">Reference proteome</keyword>
<keyword evidence="1" id="KW-0732">Signal</keyword>
<name>A0A0V1FLV4_TRIPS</name>
<evidence type="ECO:0000313" key="2">
    <source>
        <dbReference type="EMBL" id="KRY87033.1"/>
    </source>
</evidence>